<proteinExistence type="inferred from homology"/>
<dbReference type="EMBL" id="JWIO01000034">
    <property type="protein sequence ID" value="KLL10369.1"/>
    <property type="molecule type" value="Genomic_DNA"/>
</dbReference>
<comment type="similarity">
    <text evidence="1 2">Belongs to the phD/YefM antitoxin family.</text>
</comment>
<keyword evidence="4" id="KW-1185">Reference proteome</keyword>
<comment type="caution">
    <text evidence="3">The sequence shown here is derived from an EMBL/GenBank/DDBJ whole genome shotgun (WGS) entry which is preliminary data.</text>
</comment>
<protein>
    <recommendedName>
        <fullName evidence="2">Antitoxin</fullName>
    </recommendedName>
</protein>
<gene>
    <name evidence="3" type="ORF">FrCorBMG51_18365</name>
</gene>
<accession>A0ABR5F0Y4</accession>
<dbReference type="InterPro" id="IPR006442">
    <property type="entry name" value="Antitoxin_Phd/YefM"/>
</dbReference>
<evidence type="ECO:0000256" key="1">
    <source>
        <dbReference type="ARBA" id="ARBA00009981"/>
    </source>
</evidence>
<name>A0ABR5F0Y4_9ACTN</name>
<dbReference type="InterPro" id="IPR036165">
    <property type="entry name" value="YefM-like_sf"/>
</dbReference>
<dbReference type="Gene3D" id="3.40.1620.10">
    <property type="entry name" value="YefM-like domain"/>
    <property type="match status" value="1"/>
</dbReference>
<dbReference type="RefSeq" id="WP_047224283.1">
    <property type="nucleotide sequence ID" value="NZ_JWIO01000034.1"/>
</dbReference>
<dbReference type="NCBIfam" id="TIGR01552">
    <property type="entry name" value="phd_fam"/>
    <property type="match status" value="1"/>
</dbReference>
<dbReference type="Pfam" id="PF02604">
    <property type="entry name" value="PhdYeFM_antitox"/>
    <property type="match status" value="1"/>
</dbReference>
<evidence type="ECO:0000256" key="2">
    <source>
        <dbReference type="RuleBase" id="RU362080"/>
    </source>
</evidence>
<sequence length="95" mass="10267">MDDSQNELSARDARAHFAEVITRAQGGTPTIITRNGQAVAAVVPIEDFNALEDAIDRYFARDADRDLAENPDAPTYSMAEAIAAIFEDEPDQGVA</sequence>
<evidence type="ECO:0000313" key="3">
    <source>
        <dbReference type="EMBL" id="KLL10369.1"/>
    </source>
</evidence>
<organism evidence="3 4">
    <name type="scientific">Protofrankia coriariae</name>
    <dbReference type="NCBI Taxonomy" id="1562887"/>
    <lineage>
        <taxon>Bacteria</taxon>
        <taxon>Bacillati</taxon>
        <taxon>Actinomycetota</taxon>
        <taxon>Actinomycetes</taxon>
        <taxon>Frankiales</taxon>
        <taxon>Frankiaceae</taxon>
        <taxon>Protofrankia</taxon>
    </lineage>
</organism>
<evidence type="ECO:0000313" key="4">
    <source>
        <dbReference type="Proteomes" id="UP000035425"/>
    </source>
</evidence>
<comment type="function">
    <text evidence="2">Antitoxin component of a type II toxin-antitoxin (TA) system.</text>
</comment>
<reference evidence="3 4" key="1">
    <citation type="submission" date="2014-12" db="EMBL/GenBank/DDBJ databases">
        <title>Frankia sp. BMG5.1 draft genome.</title>
        <authorList>
            <person name="Gtari M."/>
            <person name="Ghodhbane-Gtari F."/>
            <person name="Nouioui I."/>
            <person name="Ktari A."/>
            <person name="Hezbri K."/>
            <person name="Mimouni W."/>
            <person name="Sbissi I."/>
            <person name="Ayari A."/>
            <person name="Yamanaka T."/>
            <person name="Normand P."/>
            <person name="Tisa L.S."/>
            <person name="Boudabous A."/>
        </authorList>
    </citation>
    <scope>NUCLEOTIDE SEQUENCE [LARGE SCALE GENOMIC DNA]</scope>
    <source>
        <strain evidence="3 4">BMG5.1</strain>
    </source>
</reference>
<dbReference type="SUPFAM" id="SSF143120">
    <property type="entry name" value="YefM-like"/>
    <property type="match status" value="1"/>
</dbReference>
<dbReference type="Proteomes" id="UP000035425">
    <property type="component" value="Unassembled WGS sequence"/>
</dbReference>